<dbReference type="OrthoDB" id="4078936at2759"/>
<dbReference type="eggNOG" id="ENOG502SAH4">
    <property type="taxonomic scope" value="Eukaryota"/>
</dbReference>
<reference evidence="1 2" key="1">
    <citation type="journal article" date="2009" name="Nature">
        <title>Evolution of pathogenicity and sexual reproduction in eight Candida genomes.</title>
        <authorList>
            <person name="Butler G."/>
            <person name="Rasmussen M.D."/>
            <person name="Lin M.F."/>
            <person name="Santos M.A."/>
            <person name="Sakthikumar S."/>
            <person name="Munro C.A."/>
            <person name="Rheinbay E."/>
            <person name="Grabherr M."/>
            <person name="Forche A."/>
            <person name="Reedy J.L."/>
            <person name="Agrafioti I."/>
            <person name="Arnaud M.B."/>
            <person name="Bates S."/>
            <person name="Brown A.J."/>
            <person name="Brunke S."/>
            <person name="Costanzo M.C."/>
            <person name="Fitzpatrick D.A."/>
            <person name="de Groot P.W."/>
            <person name="Harris D."/>
            <person name="Hoyer L.L."/>
            <person name="Hube B."/>
            <person name="Klis F.M."/>
            <person name="Kodira C."/>
            <person name="Lennard N."/>
            <person name="Logue M.E."/>
            <person name="Martin R."/>
            <person name="Neiman A.M."/>
            <person name="Nikolaou E."/>
            <person name="Quail M.A."/>
            <person name="Quinn J."/>
            <person name="Santos M.C."/>
            <person name="Schmitzberger F.F."/>
            <person name="Sherlock G."/>
            <person name="Shah P."/>
            <person name="Silverstein K.A."/>
            <person name="Skrzypek M.S."/>
            <person name="Soll D."/>
            <person name="Staggs R."/>
            <person name="Stansfield I."/>
            <person name="Stumpf M.P."/>
            <person name="Sudbery P.E."/>
            <person name="Srikantha T."/>
            <person name="Zeng Q."/>
            <person name="Berman J."/>
            <person name="Berriman M."/>
            <person name="Heitman J."/>
            <person name="Gow N.A."/>
            <person name="Lorenz M.C."/>
            <person name="Birren B.W."/>
            <person name="Kellis M."/>
            <person name="Cuomo C.A."/>
        </authorList>
    </citation>
    <scope>NUCLEOTIDE SEQUENCE [LARGE SCALE GENOMIC DNA]</scope>
    <source>
        <strain evidence="2">ATCC 11503 / BCRC 21390 / CBS 2605 / JCM 1781 / NBRC 1676 / NRRL YB-4239</strain>
    </source>
</reference>
<accession>A5E2M1</accession>
<dbReference type="HOGENOM" id="CLU_098734_0_0_1"/>
<dbReference type="KEGG" id="lel:PVL30_004682"/>
<evidence type="ECO:0000313" key="2">
    <source>
        <dbReference type="Proteomes" id="UP000001996"/>
    </source>
</evidence>
<keyword evidence="2" id="KW-1185">Reference proteome</keyword>
<dbReference type="Proteomes" id="UP000001996">
    <property type="component" value="Unassembled WGS sequence"/>
</dbReference>
<protein>
    <submittedName>
        <fullName evidence="1">Uncharacterized protein</fullName>
    </submittedName>
</protein>
<dbReference type="GeneID" id="5231799"/>
<dbReference type="OMA" id="VEHNSGV"/>
<organism evidence="1 2">
    <name type="scientific">Lodderomyces elongisporus (strain ATCC 11503 / CBS 2605 / JCM 1781 / NBRC 1676 / NRRL YB-4239)</name>
    <name type="common">Yeast</name>
    <name type="synonym">Saccharomyces elongisporus</name>
    <dbReference type="NCBI Taxonomy" id="379508"/>
    <lineage>
        <taxon>Eukaryota</taxon>
        <taxon>Fungi</taxon>
        <taxon>Dikarya</taxon>
        <taxon>Ascomycota</taxon>
        <taxon>Saccharomycotina</taxon>
        <taxon>Pichiomycetes</taxon>
        <taxon>Debaryomycetaceae</taxon>
        <taxon>Candida/Lodderomyces clade</taxon>
        <taxon>Lodderomyces</taxon>
    </lineage>
</organism>
<dbReference type="InParanoid" id="A5E2M1"/>
<gene>
    <name evidence="1" type="ORF">LELG_03858</name>
</gene>
<evidence type="ECO:0000313" key="1">
    <source>
        <dbReference type="EMBL" id="EDK45679.1"/>
    </source>
</evidence>
<dbReference type="EMBL" id="CH981528">
    <property type="protein sequence ID" value="EDK45679.1"/>
    <property type="molecule type" value="Genomic_DNA"/>
</dbReference>
<name>A5E2M1_LODEL</name>
<dbReference type="VEuPathDB" id="FungiDB:LELG_03858"/>
<sequence>MNSTILGHSSAFRISYVLLRSIHRPCNLRFFSRSTTSSFTAKNPLNSFGKSKSFKSDDTSVETDELLSENNPWSPTFEDDPIYVQERGKIRRTKLPEKYRLSYKPIYEAPSSKYVSLLKRLTLTFGVVGAYGSKLIYESVQFDDSYAYTLIAGTLIPIVIVQWKTRDYVTRMFRLYDKTKPQTLDNLVSDEKIIAEKLNFTGGKTYNELVEITNNPSLKLSPKPRWWKPYSSWEEKSSDSGKAGGLKREFYVMDNIGGIKMDRLWGIVERNSGVDNGRTFPK</sequence>
<proteinExistence type="predicted"/>
<dbReference type="AlphaFoldDB" id="A5E2M1"/>